<reference evidence="4" key="1">
    <citation type="journal article" date="2019" name="Int. J. Syst. Evol. Microbiol.">
        <title>The Global Catalogue of Microorganisms (GCM) 10K type strain sequencing project: providing services to taxonomists for standard genome sequencing and annotation.</title>
        <authorList>
            <consortium name="The Broad Institute Genomics Platform"/>
            <consortium name="The Broad Institute Genome Sequencing Center for Infectious Disease"/>
            <person name="Wu L."/>
            <person name="Ma J."/>
        </authorList>
    </citation>
    <scope>NUCLEOTIDE SEQUENCE [LARGE SCALE GENOMIC DNA]</scope>
    <source>
        <strain evidence="4">CGMCC 1.12922</strain>
    </source>
</reference>
<organism evidence="3 4">
    <name type="scientific">Sinisalibacter lacisalsi</name>
    <dbReference type="NCBI Taxonomy" id="1526570"/>
    <lineage>
        <taxon>Bacteria</taxon>
        <taxon>Pseudomonadati</taxon>
        <taxon>Pseudomonadota</taxon>
        <taxon>Alphaproteobacteria</taxon>
        <taxon>Rhodobacterales</taxon>
        <taxon>Roseobacteraceae</taxon>
        <taxon>Sinisalibacter</taxon>
    </lineage>
</organism>
<evidence type="ECO:0000313" key="3">
    <source>
        <dbReference type="EMBL" id="GGD32623.1"/>
    </source>
</evidence>
<name>A0ABQ1QMI6_9RHOB</name>
<evidence type="ECO:0000256" key="1">
    <source>
        <dbReference type="SAM" id="MobiDB-lite"/>
    </source>
</evidence>
<dbReference type="EMBL" id="BMGI01000002">
    <property type="protein sequence ID" value="GGD32623.1"/>
    <property type="molecule type" value="Genomic_DNA"/>
</dbReference>
<sequence>MIDYVKDDKVISLTPMRRRALFPAIGVVDAYWEGLRDGRLMPTRSDVDPRGIAEVLEFAFILEKIAPGVARIRLAGLHLNEIMGMEVRGMPVTALFLPEARREIARVLETVLDEPAVVRLALNSQGSFSLAGLEAQMIFLPLRDESGRPMRILGALQARGEIGRGPRRFTIADIETKPLMADPLTARAPRPGPPVDRAPQGAGIGDDARPSSPHTEALRRQIAEIRRASEDGDRRASHLRLVHNTAED</sequence>
<evidence type="ECO:0000259" key="2">
    <source>
        <dbReference type="PROSITE" id="PS50112"/>
    </source>
</evidence>
<dbReference type="PROSITE" id="PS50112">
    <property type="entry name" value="PAS"/>
    <property type="match status" value="1"/>
</dbReference>
<feature type="domain" description="PAS" evidence="2">
    <location>
        <begin position="73"/>
        <end position="115"/>
    </location>
</feature>
<keyword evidence="4" id="KW-1185">Reference proteome</keyword>
<dbReference type="RefSeq" id="WP_188527101.1">
    <property type="nucleotide sequence ID" value="NZ_BMGI01000002.1"/>
</dbReference>
<dbReference type="InterPro" id="IPR009922">
    <property type="entry name" value="DUF1457"/>
</dbReference>
<protein>
    <submittedName>
        <fullName evidence="3">PAS domain-containing protein</fullName>
    </submittedName>
</protein>
<dbReference type="Pfam" id="PF07310">
    <property type="entry name" value="PAS_5"/>
    <property type="match status" value="1"/>
</dbReference>
<gene>
    <name evidence="3" type="ORF">GCM10011358_15940</name>
</gene>
<accession>A0ABQ1QMI6</accession>
<evidence type="ECO:0000313" key="4">
    <source>
        <dbReference type="Proteomes" id="UP000617355"/>
    </source>
</evidence>
<dbReference type="Proteomes" id="UP000617355">
    <property type="component" value="Unassembled WGS sequence"/>
</dbReference>
<feature type="compositionally biased region" description="Basic and acidic residues" evidence="1">
    <location>
        <begin position="216"/>
        <end position="236"/>
    </location>
</feature>
<feature type="region of interest" description="Disordered" evidence="1">
    <location>
        <begin position="183"/>
        <end position="248"/>
    </location>
</feature>
<comment type="caution">
    <text evidence="3">The sequence shown here is derived from an EMBL/GenBank/DDBJ whole genome shotgun (WGS) entry which is preliminary data.</text>
</comment>
<dbReference type="InterPro" id="IPR000014">
    <property type="entry name" value="PAS"/>
</dbReference>
<proteinExistence type="predicted"/>